<accession>A0AAP0RDJ6</accession>
<dbReference type="PANTHER" id="PTHR34837">
    <property type="entry name" value="OS05G0595500 PROTEIN"/>
    <property type="match status" value="1"/>
</dbReference>
<feature type="compositionally biased region" description="Basic and acidic residues" evidence="1">
    <location>
        <begin position="253"/>
        <end position="266"/>
    </location>
</feature>
<comment type="caution">
    <text evidence="2">The sequence shown here is derived from an EMBL/GenBank/DDBJ whole genome shotgun (WGS) entry which is preliminary data.</text>
</comment>
<feature type="compositionally biased region" description="Low complexity" evidence="1">
    <location>
        <begin position="674"/>
        <end position="686"/>
    </location>
</feature>
<feature type="compositionally biased region" description="Basic and acidic residues" evidence="1">
    <location>
        <begin position="411"/>
        <end position="432"/>
    </location>
</feature>
<reference evidence="2 3" key="1">
    <citation type="journal article" date="2024" name="Plant J.">
        <title>Genome sequences and population genomics reveal climatic adaptation and genomic divergence between two closely related sweetgum species.</title>
        <authorList>
            <person name="Xu W.Q."/>
            <person name="Ren C.Q."/>
            <person name="Zhang X.Y."/>
            <person name="Comes H.P."/>
            <person name="Liu X.H."/>
            <person name="Li Y.G."/>
            <person name="Kettle C.J."/>
            <person name="Jalonen R."/>
            <person name="Gaisberger H."/>
            <person name="Ma Y.Z."/>
            <person name="Qiu Y.X."/>
        </authorList>
    </citation>
    <scope>NUCLEOTIDE SEQUENCE [LARGE SCALE GENOMIC DNA]</scope>
    <source>
        <strain evidence="2">Hangzhou</strain>
    </source>
</reference>
<evidence type="ECO:0000313" key="2">
    <source>
        <dbReference type="EMBL" id="KAK9275862.1"/>
    </source>
</evidence>
<feature type="compositionally biased region" description="Polar residues" evidence="1">
    <location>
        <begin position="645"/>
        <end position="657"/>
    </location>
</feature>
<protein>
    <submittedName>
        <fullName evidence="2">Uncharacterized protein</fullName>
    </submittedName>
</protein>
<feature type="compositionally biased region" description="Polar residues" evidence="1">
    <location>
        <begin position="566"/>
        <end position="583"/>
    </location>
</feature>
<feature type="compositionally biased region" description="Basic and acidic residues" evidence="1">
    <location>
        <begin position="102"/>
        <end position="245"/>
    </location>
</feature>
<feature type="compositionally biased region" description="Basic and acidic residues" evidence="1">
    <location>
        <begin position="440"/>
        <end position="452"/>
    </location>
</feature>
<keyword evidence="3" id="KW-1185">Reference proteome</keyword>
<feature type="compositionally biased region" description="Basic residues" evidence="1">
    <location>
        <begin position="1"/>
        <end position="15"/>
    </location>
</feature>
<evidence type="ECO:0000313" key="3">
    <source>
        <dbReference type="Proteomes" id="UP001415857"/>
    </source>
</evidence>
<organism evidence="2 3">
    <name type="scientific">Liquidambar formosana</name>
    <name type="common">Formosan gum</name>
    <dbReference type="NCBI Taxonomy" id="63359"/>
    <lineage>
        <taxon>Eukaryota</taxon>
        <taxon>Viridiplantae</taxon>
        <taxon>Streptophyta</taxon>
        <taxon>Embryophyta</taxon>
        <taxon>Tracheophyta</taxon>
        <taxon>Spermatophyta</taxon>
        <taxon>Magnoliopsida</taxon>
        <taxon>eudicotyledons</taxon>
        <taxon>Gunneridae</taxon>
        <taxon>Pentapetalae</taxon>
        <taxon>Saxifragales</taxon>
        <taxon>Altingiaceae</taxon>
        <taxon>Liquidambar</taxon>
    </lineage>
</organism>
<evidence type="ECO:0000256" key="1">
    <source>
        <dbReference type="SAM" id="MobiDB-lite"/>
    </source>
</evidence>
<feature type="compositionally biased region" description="Basic and acidic residues" evidence="1">
    <location>
        <begin position="493"/>
        <end position="520"/>
    </location>
</feature>
<sequence>MPRSSRHKSHKQSKHSSRDTRGHSDSEEDTKGRDRSSKEESSVRVSKDSLTSEKRKLASQSRDGKDLSGHGNGEAAAEEGVASKRRKERADVGAGDRWNGGGDERGDGVVVDKEMKGVDADKGSKSKVSSDSKSKPSRRHDSEKKEENVGLVMEREESKSGKVESKRKPEKDKPEKEKLEKDSSRREVNQYKDSKEKERGSERDRKVQDGKRDTETRAVDGEVKRKQRDQSVDAGEEKKLKRGTENTDWPLQDELRNRELEKELEKRIRRKGNGTSDKDKYQDDIRDSDDRRLSARAERDECGRYKDERHKDGSYRDKYRDDVDRDNRHRDGKQREDDVDQDNRHRDGKQREDIDREKRHRDDKYRDEHASRDRPSNKYDPKHLKDESDAADSRNKRPRTENSNRDGSPIYDDRSIRYKDEKGKRRSDDKGDQSYSKSRSFKEQRPDAEKKSVSSGKAEPVTDRARSHSRHADVDSALSHSRRRISPSPSSHFAKDQYRYSKQVESKYRDSVPEERERHHVTSNRDVAGGSGVSEKAYPSRSVDKSVQKDESYLAELSAERRPNSDARTSPIQLVEKSPSSSSTDRRHPNRAGVRRSLDVEEYGQRSGGFKDAKDYSGNGGKAIQDFSAEAFSLDELSQADGDNMSVSSPFSRTSHLPGNPKSFLPPPPPFRAGVDGSSVYGSSGG</sequence>
<feature type="region of interest" description="Disordered" evidence="1">
    <location>
        <begin position="1"/>
        <end position="622"/>
    </location>
</feature>
<proteinExistence type="predicted"/>
<feature type="region of interest" description="Disordered" evidence="1">
    <location>
        <begin position="640"/>
        <end position="686"/>
    </location>
</feature>
<feature type="compositionally biased region" description="Basic and acidic residues" evidence="1">
    <location>
        <begin position="542"/>
        <end position="565"/>
    </location>
</feature>
<feature type="compositionally biased region" description="Basic and acidic residues" evidence="1">
    <location>
        <begin position="276"/>
        <end position="404"/>
    </location>
</feature>
<dbReference type="EMBL" id="JBBPBK010000011">
    <property type="protein sequence ID" value="KAK9275862.1"/>
    <property type="molecule type" value="Genomic_DNA"/>
</dbReference>
<feature type="compositionally biased region" description="Basic and acidic residues" evidence="1">
    <location>
        <begin position="460"/>
        <end position="474"/>
    </location>
</feature>
<dbReference type="PANTHER" id="PTHR34837:SF1">
    <property type="entry name" value="LOW PROTEIN: ZINC FINGER CCCH DOMAIN PROTEIN"/>
    <property type="match status" value="1"/>
</dbReference>
<dbReference type="AlphaFoldDB" id="A0AAP0RDJ6"/>
<dbReference type="Proteomes" id="UP001415857">
    <property type="component" value="Unassembled WGS sequence"/>
</dbReference>
<gene>
    <name evidence="2" type="ORF">L1049_023135</name>
</gene>
<name>A0AAP0RDJ6_LIQFO</name>
<feature type="compositionally biased region" description="Basic and acidic residues" evidence="1">
    <location>
        <begin position="16"/>
        <end position="68"/>
    </location>
</feature>